<dbReference type="Gene3D" id="3.90.226.10">
    <property type="entry name" value="2-enoyl-CoA Hydratase, Chain A, domain 1"/>
    <property type="match status" value="1"/>
</dbReference>
<evidence type="ECO:0000313" key="3">
    <source>
        <dbReference type="Proteomes" id="UP000644441"/>
    </source>
</evidence>
<dbReference type="CDD" id="cd06558">
    <property type="entry name" value="crotonase-like"/>
    <property type="match status" value="1"/>
</dbReference>
<sequence length="252" mass="27312">MNTAVHYQLDGELARITLNRPQRHNALVPELLDGLRAALARCREDRPAALILDAEGRSFSTGGDVGGFYDTPRAERHDYASRVVGTLNAVILDLLSLPLPTVAAVHGMVTGGSVGLVLACDIVVAGPRASFAPWYTRVGYSPDGGWTALMPERIGRARALDIQLTNRRLDAEEAHRVGLVQYLSEDNKVAEQARAVADTLCSAKRGSVHHTLALTRPDLDTVAAGLDAEFRHFLEHIVSDEADQGMADFLNR</sequence>
<organism evidence="2 3">
    <name type="scientific">Alloalcanivorax venustensis ISO4</name>
    <dbReference type="NCBI Taxonomy" id="1177184"/>
    <lineage>
        <taxon>Bacteria</taxon>
        <taxon>Pseudomonadati</taxon>
        <taxon>Pseudomonadota</taxon>
        <taxon>Gammaproteobacteria</taxon>
        <taxon>Oceanospirillales</taxon>
        <taxon>Alcanivoracaceae</taxon>
        <taxon>Alloalcanivorax</taxon>
    </lineage>
</organism>
<evidence type="ECO:0000313" key="2">
    <source>
        <dbReference type="EMBL" id="MBF5054170.1"/>
    </source>
</evidence>
<dbReference type="PANTHER" id="PTHR42964:SF1">
    <property type="entry name" value="POLYKETIDE BIOSYNTHESIS ENOYL-COA HYDRATASE PKSH-RELATED"/>
    <property type="match status" value="1"/>
</dbReference>
<dbReference type="RefSeq" id="WP_142949372.1">
    <property type="nucleotide sequence ID" value="NZ_ARXR01000032.1"/>
</dbReference>
<proteinExistence type="inferred from homology"/>
<dbReference type="EMBL" id="ARXR01000032">
    <property type="protein sequence ID" value="MBF5054170.1"/>
    <property type="molecule type" value="Genomic_DNA"/>
</dbReference>
<dbReference type="Pfam" id="PF00378">
    <property type="entry name" value="ECH_1"/>
    <property type="match status" value="1"/>
</dbReference>
<dbReference type="InterPro" id="IPR001753">
    <property type="entry name" value="Enoyl-CoA_hydra/iso"/>
</dbReference>
<comment type="caution">
    <text evidence="2">The sequence shown here is derived from an EMBL/GenBank/DDBJ whole genome shotgun (WGS) entry which is preliminary data.</text>
</comment>
<dbReference type="InterPro" id="IPR051683">
    <property type="entry name" value="Enoyl-CoA_Hydratase/Isomerase"/>
</dbReference>
<accession>A0ABS0AJ47</accession>
<dbReference type="SUPFAM" id="SSF52096">
    <property type="entry name" value="ClpP/crotonase"/>
    <property type="match status" value="1"/>
</dbReference>
<keyword evidence="3" id="KW-1185">Reference proteome</keyword>
<protein>
    <submittedName>
        <fullName evidence="2">Enoyl-CoA hydratase/isomerase</fullName>
    </submittedName>
</protein>
<name>A0ABS0AJ47_9GAMM</name>
<dbReference type="InterPro" id="IPR029045">
    <property type="entry name" value="ClpP/crotonase-like_dom_sf"/>
</dbReference>
<reference evidence="2 3" key="1">
    <citation type="submission" date="2012-09" db="EMBL/GenBank/DDBJ databases">
        <title>Genome Sequence of alkane-degrading Bacterium Alcanivorax venustensis ISO4.</title>
        <authorList>
            <person name="Lai Q."/>
            <person name="Shao Z."/>
        </authorList>
    </citation>
    <scope>NUCLEOTIDE SEQUENCE [LARGE SCALE GENOMIC DNA]</scope>
    <source>
        <strain evidence="2 3">ISO4</strain>
    </source>
</reference>
<dbReference type="PANTHER" id="PTHR42964">
    <property type="entry name" value="ENOYL-COA HYDRATASE"/>
    <property type="match status" value="1"/>
</dbReference>
<gene>
    <name evidence="2" type="ORF">ISO4_02772</name>
</gene>
<comment type="similarity">
    <text evidence="1">Belongs to the enoyl-CoA hydratase/isomerase family.</text>
</comment>
<evidence type="ECO:0000256" key="1">
    <source>
        <dbReference type="ARBA" id="ARBA00005254"/>
    </source>
</evidence>
<dbReference type="Proteomes" id="UP000644441">
    <property type="component" value="Unassembled WGS sequence"/>
</dbReference>